<feature type="domain" description="RRM" evidence="4">
    <location>
        <begin position="103"/>
        <end position="180"/>
    </location>
</feature>
<evidence type="ECO:0000259" key="4">
    <source>
        <dbReference type="PROSITE" id="PS50102"/>
    </source>
</evidence>
<comment type="caution">
    <text evidence="5">The sequence shown here is derived from an EMBL/GenBank/DDBJ whole genome shotgun (WGS) entry which is preliminary data.</text>
</comment>
<evidence type="ECO:0000313" key="5">
    <source>
        <dbReference type="EMBL" id="KAK8882736.1"/>
    </source>
</evidence>
<organism evidence="5 6">
    <name type="scientific">Tritrichomonas musculus</name>
    <dbReference type="NCBI Taxonomy" id="1915356"/>
    <lineage>
        <taxon>Eukaryota</taxon>
        <taxon>Metamonada</taxon>
        <taxon>Parabasalia</taxon>
        <taxon>Tritrichomonadida</taxon>
        <taxon>Tritrichomonadidae</taxon>
        <taxon>Tritrichomonas</taxon>
    </lineage>
</organism>
<evidence type="ECO:0000256" key="2">
    <source>
        <dbReference type="PROSITE-ProRule" id="PRU00176"/>
    </source>
</evidence>
<feature type="domain" description="RRM" evidence="4">
    <location>
        <begin position="12"/>
        <end position="96"/>
    </location>
</feature>
<dbReference type="InterPro" id="IPR035979">
    <property type="entry name" value="RBD_domain_sf"/>
</dbReference>
<evidence type="ECO:0000256" key="3">
    <source>
        <dbReference type="SAM" id="MobiDB-lite"/>
    </source>
</evidence>
<dbReference type="CDD" id="cd00590">
    <property type="entry name" value="RRM_SF"/>
    <property type="match status" value="1"/>
</dbReference>
<dbReference type="InterPro" id="IPR012677">
    <property type="entry name" value="Nucleotide-bd_a/b_plait_sf"/>
</dbReference>
<feature type="region of interest" description="Disordered" evidence="3">
    <location>
        <begin position="186"/>
        <end position="250"/>
    </location>
</feature>
<feature type="compositionally biased region" description="Low complexity" evidence="3">
    <location>
        <begin position="219"/>
        <end position="250"/>
    </location>
</feature>
<dbReference type="EMBL" id="JAPFFF010000009">
    <property type="protein sequence ID" value="KAK8882736.1"/>
    <property type="molecule type" value="Genomic_DNA"/>
</dbReference>
<name>A0ABR2JVF9_9EUKA</name>
<proteinExistence type="predicted"/>
<evidence type="ECO:0000313" key="6">
    <source>
        <dbReference type="Proteomes" id="UP001470230"/>
    </source>
</evidence>
<sequence length="250" mass="28849">MTTADQSNISNKTIYVSNIPFSADGRDLAAAFERFGEITQSRIISGYYRGQNTSRGFGFVDFKTEEGFNNAVNFKEPIKIQSDRGERTLRVSAARPRVNHPRDTIYLGRLAENTNEQNIRDAFKDYTITEVRIPQARNPRQEKKYFAFVKFASEEICKKVMELKNVSICGKDIRILSARPQVRFPFMRRGPRSGYRGRRGGFRGRRGYRGRGRGRRAQRQGNRPNQQQQQGQQQGQQQPPNQNQQQQPPK</sequence>
<protein>
    <submittedName>
        <fullName evidence="5">CUGBP Elav-like member 3</fullName>
    </submittedName>
</protein>
<keyword evidence="1 2" id="KW-0694">RNA-binding</keyword>
<evidence type="ECO:0000256" key="1">
    <source>
        <dbReference type="ARBA" id="ARBA00022884"/>
    </source>
</evidence>
<dbReference type="SUPFAM" id="SSF54928">
    <property type="entry name" value="RNA-binding domain, RBD"/>
    <property type="match status" value="2"/>
</dbReference>
<accession>A0ABR2JVF9</accession>
<gene>
    <name evidence="5" type="ORF">M9Y10_045377</name>
</gene>
<dbReference type="InterPro" id="IPR000504">
    <property type="entry name" value="RRM_dom"/>
</dbReference>
<dbReference type="InterPro" id="IPR052462">
    <property type="entry name" value="SLIRP/GR-RBP-like"/>
</dbReference>
<dbReference type="PROSITE" id="PS50102">
    <property type="entry name" value="RRM"/>
    <property type="match status" value="2"/>
</dbReference>
<reference evidence="5 6" key="1">
    <citation type="submission" date="2024-04" db="EMBL/GenBank/DDBJ databases">
        <title>Tritrichomonas musculus Genome.</title>
        <authorList>
            <person name="Alves-Ferreira E."/>
            <person name="Grigg M."/>
            <person name="Lorenzi H."/>
            <person name="Galac M."/>
        </authorList>
    </citation>
    <scope>NUCLEOTIDE SEQUENCE [LARGE SCALE GENOMIC DNA]</scope>
    <source>
        <strain evidence="5 6">EAF2021</strain>
    </source>
</reference>
<dbReference type="Gene3D" id="3.30.70.330">
    <property type="match status" value="2"/>
</dbReference>
<feature type="compositionally biased region" description="Basic residues" evidence="3">
    <location>
        <begin position="189"/>
        <end position="218"/>
    </location>
</feature>
<dbReference type="Pfam" id="PF00076">
    <property type="entry name" value="RRM_1"/>
    <property type="match status" value="2"/>
</dbReference>
<keyword evidence="6" id="KW-1185">Reference proteome</keyword>
<dbReference type="SMART" id="SM00360">
    <property type="entry name" value="RRM"/>
    <property type="match status" value="2"/>
</dbReference>
<dbReference type="PANTHER" id="PTHR48027">
    <property type="entry name" value="HETEROGENEOUS NUCLEAR RIBONUCLEOPROTEIN 87F-RELATED"/>
    <property type="match status" value="1"/>
</dbReference>
<dbReference type="Proteomes" id="UP001470230">
    <property type="component" value="Unassembled WGS sequence"/>
</dbReference>